<comment type="caution">
    <text evidence="1">The sequence shown here is derived from an EMBL/GenBank/DDBJ whole genome shotgun (WGS) entry which is preliminary data.</text>
</comment>
<dbReference type="Proteomes" id="UP000008988">
    <property type="component" value="Unassembled WGS sequence"/>
</dbReference>
<dbReference type="EMBL" id="ABSV01001239">
    <property type="protein sequence ID" value="EDZ71450.1"/>
    <property type="molecule type" value="Genomic_DNA"/>
</dbReference>
<accession>B5VKV0</accession>
<sequence length="276" mass="31348">MAFLQGKKGKGYFNDEGLDDKLIQKGKGAGHRKEMLHLEDDNGRQRSVIANLQKFVYCCLYLRFIKDGSLFLILLGWIISSLCDFIQELTLRYLKKNYLEVGRDNDQEDDESLAIRGLETPIVRMIINKAIRYYQGLILLETAYCIVYHIRLDVSRDICSKPYGFVIMLLIREFTCPVPTAFPSKLLLVLLDILLLFCQIVIINGSLSSSLQNVKLIVKELNAEEEGALNILKLNTWHMDATGPELIVLKNHDKSIPQQADGDDATEITPLLNIAE</sequence>
<gene>
    <name evidence="1" type="ORF">AWRI1631_91650</name>
</gene>
<dbReference type="OrthoDB" id="4035006at2759"/>
<dbReference type="AlphaFoldDB" id="B5VKV0"/>
<evidence type="ECO:0000313" key="1">
    <source>
        <dbReference type="EMBL" id="EDZ71450.1"/>
    </source>
</evidence>
<evidence type="ECO:0000313" key="2">
    <source>
        <dbReference type="Proteomes" id="UP000008988"/>
    </source>
</evidence>
<proteinExistence type="predicted"/>
<protein>
    <submittedName>
        <fullName evidence="1">YIR014Wp-like protein</fullName>
    </submittedName>
</protein>
<name>B5VKV0_YEAS6</name>
<organism evidence="1 2">
    <name type="scientific">Saccharomyces cerevisiae (strain AWRI1631)</name>
    <name type="common">Baker's yeast</name>
    <dbReference type="NCBI Taxonomy" id="545124"/>
    <lineage>
        <taxon>Eukaryota</taxon>
        <taxon>Fungi</taxon>
        <taxon>Dikarya</taxon>
        <taxon>Ascomycota</taxon>
        <taxon>Saccharomycotina</taxon>
        <taxon>Saccharomycetes</taxon>
        <taxon>Saccharomycetales</taxon>
        <taxon>Saccharomycetaceae</taxon>
        <taxon>Saccharomyces</taxon>
    </lineage>
</organism>
<reference evidence="1 2" key="1">
    <citation type="journal article" date="2008" name="FEMS Yeast Res.">
        <title>Comparative genome analysis of a Saccharomyces cerevisiae wine strain.</title>
        <authorList>
            <person name="Borneman A.R."/>
            <person name="Forgan A.H."/>
            <person name="Pretorius I.S."/>
            <person name="Chambers P.J."/>
        </authorList>
    </citation>
    <scope>NUCLEOTIDE SEQUENCE [LARGE SCALE GENOMIC DNA]</scope>
    <source>
        <strain evidence="1 2">AWRI1631</strain>
    </source>
</reference>